<protein>
    <submittedName>
        <fullName evidence="1">Uncharacterized protein</fullName>
    </submittedName>
</protein>
<gene>
    <name evidence="1" type="ORF">AUQ44_02115</name>
</gene>
<dbReference type="AlphaFoldDB" id="A0A151JGJ7"/>
<name>A0A151JGJ7_9VIBR</name>
<evidence type="ECO:0000313" key="2">
    <source>
        <dbReference type="Proteomes" id="UP000075349"/>
    </source>
</evidence>
<dbReference type="Proteomes" id="UP000075349">
    <property type="component" value="Unassembled WGS sequence"/>
</dbReference>
<reference evidence="2" key="1">
    <citation type="submission" date="2015-12" db="EMBL/GenBank/DDBJ databases">
        <authorList>
            <person name="Tarr C.L."/>
            <person name="Gladney L.M."/>
        </authorList>
    </citation>
    <scope>NUCLEOTIDE SEQUENCE [LARGE SCALE GENOMIC DNA]</scope>
    <source>
        <strain evidence="2">2756-81</strain>
    </source>
</reference>
<organism evidence="1 2">
    <name type="scientific">Vibrio cidicii</name>
    <dbReference type="NCBI Taxonomy" id="1763883"/>
    <lineage>
        <taxon>Bacteria</taxon>
        <taxon>Pseudomonadati</taxon>
        <taxon>Pseudomonadota</taxon>
        <taxon>Gammaproteobacteria</taxon>
        <taxon>Vibrionales</taxon>
        <taxon>Vibrionaceae</taxon>
        <taxon>Vibrio</taxon>
    </lineage>
</organism>
<evidence type="ECO:0000313" key="1">
    <source>
        <dbReference type="EMBL" id="KYN24703.1"/>
    </source>
</evidence>
<dbReference type="EMBL" id="LOMK01000001">
    <property type="protein sequence ID" value="KYN24703.1"/>
    <property type="molecule type" value="Genomic_DNA"/>
</dbReference>
<proteinExistence type="predicted"/>
<accession>A0A151JGJ7</accession>
<sequence length="110" mass="12762">MLNRAKSAVYGFSLSPWLVSFEFVGKLASVGAVFRTLILWRWKLRELPQSIFGQARGEGGWLNQQFDLRFLSFSSQISKSDFQNYELFRFSTFWFLFVSQSRVNLGSAKT</sequence>
<comment type="caution">
    <text evidence="1">The sequence shown here is derived from an EMBL/GenBank/DDBJ whole genome shotgun (WGS) entry which is preliminary data.</text>
</comment>